<evidence type="ECO:0000256" key="1">
    <source>
        <dbReference type="SAM" id="MobiDB-lite"/>
    </source>
</evidence>
<dbReference type="EMBL" id="JAHRIM010080080">
    <property type="protein sequence ID" value="MEQ2274455.1"/>
    <property type="molecule type" value="Genomic_DNA"/>
</dbReference>
<gene>
    <name evidence="2" type="primary">CACNA1E_1</name>
    <name evidence="2" type="ORF">XENORESO_000203</name>
</gene>
<dbReference type="Proteomes" id="UP001444071">
    <property type="component" value="Unassembled WGS sequence"/>
</dbReference>
<reference evidence="2 3" key="1">
    <citation type="submission" date="2021-06" db="EMBL/GenBank/DDBJ databases">
        <authorList>
            <person name="Palmer J.M."/>
        </authorList>
    </citation>
    <scope>NUCLEOTIDE SEQUENCE [LARGE SCALE GENOMIC DNA]</scope>
    <source>
        <strain evidence="2 3">XR_2019</strain>
        <tissue evidence="2">Muscle</tissue>
    </source>
</reference>
<sequence>MARFGDESAPATVDSGDGDLERGGDGQDAASGGLTASMKQAKAQRARTMALYNPVPHRQNCLTVNRSLFIFAEDNIIRKYARRIIEWPYPYIKSMMYVLKCFFLLKLLLRVVSSAPRTANFSFFLKVSQSCLVSFWLLFSVKMTQI</sequence>
<name>A0ABV0WY50_9TELE</name>
<accession>A0ABV0WY50</accession>
<protein>
    <submittedName>
        <fullName evidence="2">Voltage-dependent R-type calcium channel subunit alpha-1E</fullName>
    </submittedName>
</protein>
<evidence type="ECO:0000313" key="2">
    <source>
        <dbReference type="EMBL" id="MEQ2274455.1"/>
    </source>
</evidence>
<proteinExistence type="predicted"/>
<organism evidence="2 3">
    <name type="scientific">Xenotaenia resolanae</name>
    <dbReference type="NCBI Taxonomy" id="208358"/>
    <lineage>
        <taxon>Eukaryota</taxon>
        <taxon>Metazoa</taxon>
        <taxon>Chordata</taxon>
        <taxon>Craniata</taxon>
        <taxon>Vertebrata</taxon>
        <taxon>Euteleostomi</taxon>
        <taxon>Actinopterygii</taxon>
        <taxon>Neopterygii</taxon>
        <taxon>Teleostei</taxon>
        <taxon>Neoteleostei</taxon>
        <taxon>Acanthomorphata</taxon>
        <taxon>Ovalentaria</taxon>
        <taxon>Atherinomorphae</taxon>
        <taxon>Cyprinodontiformes</taxon>
        <taxon>Goodeidae</taxon>
        <taxon>Xenotaenia</taxon>
    </lineage>
</organism>
<feature type="region of interest" description="Disordered" evidence="1">
    <location>
        <begin position="1"/>
        <end position="32"/>
    </location>
</feature>
<comment type="caution">
    <text evidence="2">The sequence shown here is derived from an EMBL/GenBank/DDBJ whole genome shotgun (WGS) entry which is preliminary data.</text>
</comment>
<evidence type="ECO:0000313" key="3">
    <source>
        <dbReference type="Proteomes" id="UP001444071"/>
    </source>
</evidence>
<keyword evidence="3" id="KW-1185">Reference proteome</keyword>